<comment type="similarity">
    <text evidence="1">Belongs to the cytochrome P450 family.</text>
</comment>
<accession>A0A6J6TK93</accession>
<keyword evidence="5" id="KW-0408">Iron</keyword>
<evidence type="ECO:0000313" key="8">
    <source>
        <dbReference type="EMBL" id="CAB4821923.1"/>
    </source>
</evidence>
<keyword evidence="2" id="KW-0349">Heme</keyword>
<organism evidence="7">
    <name type="scientific">freshwater metagenome</name>
    <dbReference type="NCBI Taxonomy" id="449393"/>
    <lineage>
        <taxon>unclassified sequences</taxon>
        <taxon>metagenomes</taxon>
        <taxon>ecological metagenomes</taxon>
    </lineage>
</organism>
<name>A0A6J6TK93_9ZZZZ</name>
<protein>
    <submittedName>
        <fullName evidence="7">Unannotated protein</fullName>
    </submittedName>
</protein>
<dbReference type="Pfam" id="PF00067">
    <property type="entry name" value="p450"/>
    <property type="match status" value="1"/>
</dbReference>
<dbReference type="AlphaFoldDB" id="A0A6J6TK93"/>
<dbReference type="GO" id="GO:0020037">
    <property type="term" value="F:heme binding"/>
    <property type="evidence" value="ECO:0007669"/>
    <property type="project" value="InterPro"/>
</dbReference>
<dbReference type="CDD" id="cd20625">
    <property type="entry name" value="CYP164-like"/>
    <property type="match status" value="1"/>
</dbReference>
<evidence type="ECO:0000256" key="2">
    <source>
        <dbReference type="ARBA" id="ARBA00022617"/>
    </source>
</evidence>
<dbReference type="EMBL" id="CAFABA010000021">
    <property type="protein sequence ID" value="CAB4821923.1"/>
    <property type="molecule type" value="Genomic_DNA"/>
</dbReference>
<dbReference type="InterPro" id="IPR017972">
    <property type="entry name" value="Cyt_P450_CS"/>
</dbReference>
<keyword evidence="6" id="KW-0503">Monooxygenase</keyword>
<proteinExistence type="inferred from homology"/>
<dbReference type="EMBL" id="CAFBMH010000051">
    <property type="protein sequence ID" value="CAB4910901.1"/>
    <property type="molecule type" value="Genomic_DNA"/>
</dbReference>
<gene>
    <name evidence="7" type="ORF">UFOPK2754_01572</name>
    <name evidence="8" type="ORF">UFOPK3139_00760</name>
    <name evidence="9" type="ORF">UFOPK3543_01498</name>
</gene>
<dbReference type="FunFam" id="1.10.630.10:FF:000018">
    <property type="entry name" value="Cytochrome P450 monooxygenase"/>
    <property type="match status" value="1"/>
</dbReference>
<evidence type="ECO:0000256" key="5">
    <source>
        <dbReference type="ARBA" id="ARBA00023004"/>
    </source>
</evidence>
<dbReference type="PANTHER" id="PTHR46696:SF1">
    <property type="entry name" value="CYTOCHROME P450 YJIB-RELATED"/>
    <property type="match status" value="1"/>
</dbReference>
<keyword evidence="3" id="KW-0479">Metal-binding</keyword>
<dbReference type="GO" id="GO:0004497">
    <property type="term" value="F:monooxygenase activity"/>
    <property type="evidence" value="ECO:0007669"/>
    <property type="project" value="UniProtKB-KW"/>
</dbReference>
<evidence type="ECO:0000313" key="7">
    <source>
        <dbReference type="EMBL" id="CAB4746987.1"/>
    </source>
</evidence>
<evidence type="ECO:0000256" key="6">
    <source>
        <dbReference type="ARBA" id="ARBA00023033"/>
    </source>
</evidence>
<dbReference type="InterPro" id="IPR036396">
    <property type="entry name" value="Cyt_P450_sf"/>
</dbReference>
<dbReference type="PANTHER" id="PTHR46696">
    <property type="entry name" value="P450, PUTATIVE (EUROFUNG)-RELATED"/>
    <property type="match status" value="1"/>
</dbReference>
<dbReference type="EMBL" id="CAEZYR010000053">
    <property type="protein sequence ID" value="CAB4746987.1"/>
    <property type="molecule type" value="Genomic_DNA"/>
</dbReference>
<dbReference type="GO" id="GO:0005506">
    <property type="term" value="F:iron ion binding"/>
    <property type="evidence" value="ECO:0007669"/>
    <property type="project" value="InterPro"/>
</dbReference>
<reference evidence="7" key="1">
    <citation type="submission" date="2020-05" db="EMBL/GenBank/DDBJ databases">
        <authorList>
            <person name="Chiriac C."/>
            <person name="Salcher M."/>
            <person name="Ghai R."/>
            <person name="Kavagutti S V."/>
        </authorList>
    </citation>
    <scope>NUCLEOTIDE SEQUENCE</scope>
</reference>
<evidence type="ECO:0000313" key="9">
    <source>
        <dbReference type="EMBL" id="CAB4910901.1"/>
    </source>
</evidence>
<dbReference type="PROSITE" id="PS00086">
    <property type="entry name" value="CYTOCHROME_P450"/>
    <property type="match status" value="1"/>
</dbReference>
<dbReference type="Gene3D" id="1.10.630.10">
    <property type="entry name" value="Cytochrome P450"/>
    <property type="match status" value="1"/>
</dbReference>
<dbReference type="GO" id="GO:0016705">
    <property type="term" value="F:oxidoreductase activity, acting on paired donors, with incorporation or reduction of molecular oxygen"/>
    <property type="evidence" value="ECO:0007669"/>
    <property type="project" value="InterPro"/>
</dbReference>
<dbReference type="PRINTS" id="PR00359">
    <property type="entry name" value="BP450"/>
</dbReference>
<evidence type="ECO:0000256" key="4">
    <source>
        <dbReference type="ARBA" id="ARBA00023002"/>
    </source>
</evidence>
<keyword evidence="4" id="KW-0560">Oxidoreductase</keyword>
<dbReference type="InterPro" id="IPR001128">
    <property type="entry name" value="Cyt_P450"/>
</dbReference>
<evidence type="ECO:0000256" key="1">
    <source>
        <dbReference type="ARBA" id="ARBA00010617"/>
    </source>
</evidence>
<sequence>MADLGVVDPTSEAYWHDIHGVLAPLRERAAVARSTVGLYEILRYEHCEPLLRNATLHQALQGMLTYQGIDEGPLFDWWQLIMNNHDAPTHTRLRSLVGRAFTPRQVERVRPRIRAVATELIDDLAGAGEIDLLSTFCHDLPLIVLCEMLGVPASDQHIVEQWTTLVALAFSPVIPIEMRATIDAAVVDFNAYADDLVDRCRAHPSDDILSALVHAEEAGERLSRNELQALIINLLFAGHDTTKSMLSIGAWLLATHPDELAKLRADPSLIGNAVEEIGRYETPISGIPRLTTTDIIVAGYAIPAGSYLTMSVPSANRDPRRFVDPDRFDVSRTDTRNLTFGFGVHHCVGASIARAEVQEALAVLVERTEVTPSKDAPAWVPFAAARRFATLPMELIAR</sequence>
<dbReference type="SUPFAM" id="SSF48264">
    <property type="entry name" value="Cytochrome P450"/>
    <property type="match status" value="1"/>
</dbReference>
<dbReference type="InterPro" id="IPR002397">
    <property type="entry name" value="Cyt_P450_B"/>
</dbReference>
<dbReference type="PRINTS" id="PR00385">
    <property type="entry name" value="P450"/>
</dbReference>
<evidence type="ECO:0000256" key="3">
    <source>
        <dbReference type="ARBA" id="ARBA00022723"/>
    </source>
</evidence>